<dbReference type="RefSeq" id="WP_079542161.1">
    <property type="nucleotide sequence ID" value="NZ_LT670844.1"/>
</dbReference>
<keyword evidence="2" id="KW-0479">Metal-binding</keyword>
<dbReference type="InterPro" id="IPR011057">
    <property type="entry name" value="Mss4-like_sf"/>
</dbReference>
<dbReference type="Pfam" id="PF04828">
    <property type="entry name" value="GFA"/>
    <property type="match status" value="1"/>
</dbReference>
<keyword evidence="3" id="KW-0862">Zinc</keyword>
<dbReference type="GO" id="GO:0046872">
    <property type="term" value="F:metal ion binding"/>
    <property type="evidence" value="ECO:0007669"/>
    <property type="project" value="UniProtKB-KW"/>
</dbReference>
<dbReference type="PANTHER" id="PTHR33337:SF33">
    <property type="entry name" value="CENP-V_GFA DOMAIN-CONTAINING PROTEIN"/>
    <property type="match status" value="1"/>
</dbReference>
<dbReference type="Gene3D" id="3.90.1590.10">
    <property type="entry name" value="glutathione-dependent formaldehyde- activating enzyme (gfa)"/>
    <property type="match status" value="1"/>
</dbReference>
<evidence type="ECO:0000256" key="4">
    <source>
        <dbReference type="ARBA" id="ARBA00023239"/>
    </source>
</evidence>
<protein>
    <submittedName>
        <fullName evidence="6">Uncharacterized conserved protein</fullName>
    </submittedName>
</protein>
<evidence type="ECO:0000313" key="7">
    <source>
        <dbReference type="Proteomes" id="UP000189935"/>
    </source>
</evidence>
<proteinExistence type="inferred from homology"/>
<keyword evidence="4" id="KW-0456">Lyase</keyword>
<sequence length="162" mass="17896">MNLTPPSLPLTGGCPCGAIRYEIASFPLLLYTCNCTNCQRTTGSAFALNMPVKAKDFRLLQGEPKGWRRLSPSGADVTSWFCGDCGGRIYGERVGRPQSITIRAGTLDDAKWLVPVAHMYMRSAQPWVQPAAEAECHEIAPNDFQAAANAWRAMWPEFFPQK</sequence>
<evidence type="ECO:0000256" key="2">
    <source>
        <dbReference type="ARBA" id="ARBA00022723"/>
    </source>
</evidence>
<comment type="similarity">
    <text evidence="1">Belongs to the Gfa family.</text>
</comment>
<accession>A0A1M6XEQ9</accession>
<reference evidence="6 7" key="1">
    <citation type="submission" date="2016-11" db="EMBL/GenBank/DDBJ databases">
        <authorList>
            <person name="Jaros S."/>
            <person name="Januszkiewicz K."/>
            <person name="Wedrychowicz H."/>
        </authorList>
    </citation>
    <scope>NUCLEOTIDE SEQUENCE [LARGE SCALE GENOMIC DNA]</scope>
    <source>
        <strain evidence="6 7">GAS499</strain>
    </source>
</reference>
<dbReference type="EMBL" id="LT670844">
    <property type="protein sequence ID" value="SHL04432.1"/>
    <property type="molecule type" value="Genomic_DNA"/>
</dbReference>
<evidence type="ECO:0000313" key="6">
    <source>
        <dbReference type="EMBL" id="SHL04432.1"/>
    </source>
</evidence>
<dbReference type="GO" id="GO:0016846">
    <property type="term" value="F:carbon-sulfur lyase activity"/>
    <property type="evidence" value="ECO:0007669"/>
    <property type="project" value="InterPro"/>
</dbReference>
<evidence type="ECO:0000256" key="1">
    <source>
        <dbReference type="ARBA" id="ARBA00005495"/>
    </source>
</evidence>
<gene>
    <name evidence="6" type="ORF">SAMN05444159_4850</name>
</gene>
<feature type="domain" description="CENP-V/GFA" evidence="5">
    <location>
        <begin position="10"/>
        <end position="128"/>
    </location>
</feature>
<dbReference type="SUPFAM" id="SSF51316">
    <property type="entry name" value="Mss4-like"/>
    <property type="match status" value="1"/>
</dbReference>
<dbReference type="OrthoDB" id="9807246at2"/>
<dbReference type="Proteomes" id="UP000189935">
    <property type="component" value="Chromosome I"/>
</dbReference>
<dbReference type="PANTHER" id="PTHR33337">
    <property type="entry name" value="GFA DOMAIN-CONTAINING PROTEIN"/>
    <property type="match status" value="1"/>
</dbReference>
<dbReference type="InterPro" id="IPR006913">
    <property type="entry name" value="CENP-V/GFA"/>
</dbReference>
<name>A0A1M6XEQ9_9BRAD</name>
<organism evidence="6 7">
    <name type="scientific">Bradyrhizobium lablabi</name>
    <dbReference type="NCBI Taxonomy" id="722472"/>
    <lineage>
        <taxon>Bacteria</taxon>
        <taxon>Pseudomonadati</taxon>
        <taxon>Pseudomonadota</taxon>
        <taxon>Alphaproteobacteria</taxon>
        <taxon>Hyphomicrobiales</taxon>
        <taxon>Nitrobacteraceae</taxon>
        <taxon>Bradyrhizobium</taxon>
    </lineage>
</organism>
<dbReference type="AlphaFoldDB" id="A0A1M6XEQ9"/>
<evidence type="ECO:0000259" key="5">
    <source>
        <dbReference type="PROSITE" id="PS51891"/>
    </source>
</evidence>
<evidence type="ECO:0000256" key="3">
    <source>
        <dbReference type="ARBA" id="ARBA00022833"/>
    </source>
</evidence>
<dbReference type="PROSITE" id="PS51891">
    <property type="entry name" value="CENP_V_GFA"/>
    <property type="match status" value="1"/>
</dbReference>